<keyword evidence="12 18" id="KW-0548">Nucleotidyltransferase</keyword>
<comment type="subcellular location">
    <subcellularLocation>
        <location evidence="2">Cell membrane</location>
        <topology evidence="2">Multi-pass membrane protein</topology>
    </subcellularLocation>
</comment>
<dbReference type="Proteomes" id="UP000034037">
    <property type="component" value="Chromosome"/>
</dbReference>
<comment type="pathway">
    <text evidence="3 18">Phospholipid metabolism; CDP-diacylglycerol biosynthesis; CDP-diacylglycerol from sn-glycerol 3-phosphate: step 3/3.</text>
</comment>
<dbReference type="PANTHER" id="PTHR46382">
    <property type="entry name" value="PHOSPHATIDATE CYTIDYLYLTRANSFERASE"/>
    <property type="match status" value="1"/>
</dbReference>
<evidence type="ECO:0000256" key="16">
    <source>
        <dbReference type="ARBA" id="ARBA00023209"/>
    </source>
</evidence>
<keyword evidence="8" id="KW-1003">Cell membrane</keyword>
<keyword evidence="9" id="KW-0444">Lipid biosynthesis</keyword>
<protein>
    <recommendedName>
        <fullName evidence="7 18">Phosphatidate cytidylyltransferase</fullName>
        <ecNumber evidence="6 18">2.7.7.41</ecNumber>
    </recommendedName>
</protein>
<sequence>MNEPEQHHRSMRMPKPKNNAGRDLKAAIAVGIGLGVLVLLGIVLSPWGWYILVAGFMAAATWEVGSRLKEGGYHLPLPIMIIGGQAIIWLSWPFGTMGILASFVATVLVLMYFRIFYNGTEKEARNYLRDTSVGIFVLTWIPLFGSFAAMLSLMQNNSIPGTYFILTFMLCVIASDVGGYIAGVFFGSHPMAPLVSPKKSWEGFAGSIVLGSVTGALSVHFLLDHHWWMGVILGCALVVCATLGDLVESQFKRDLGIKDMSNLLPGHGGLMDRLDGMLPAAMVTWLILSVISSSYPS</sequence>
<feature type="transmembrane region" description="Helical" evidence="19">
    <location>
        <begin position="21"/>
        <end position="41"/>
    </location>
</feature>
<dbReference type="GeneID" id="1019978"/>
<evidence type="ECO:0000256" key="13">
    <source>
        <dbReference type="ARBA" id="ARBA00022989"/>
    </source>
</evidence>
<dbReference type="GO" id="GO:0005886">
    <property type="term" value="C:plasma membrane"/>
    <property type="evidence" value="ECO:0007669"/>
    <property type="project" value="UniProtKB-SubCell"/>
</dbReference>
<keyword evidence="21" id="KW-1185">Reference proteome</keyword>
<keyword evidence="15 19" id="KW-0472">Membrane</keyword>
<evidence type="ECO:0000256" key="2">
    <source>
        <dbReference type="ARBA" id="ARBA00004651"/>
    </source>
</evidence>
<evidence type="ECO:0000256" key="18">
    <source>
        <dbReference type="RuleBase" id="RU003938"/>
    </source>
</evidence>
<evidence type="ECO:0000256" key="5">
    <source>
        <dbReference type="ARBA" id="ARBA00010185"/>
    </source>
</evidence>
<evidence type="ECO:0000256" key="12">
    <source>
        <dbReference type="ARBA" id="ARBA00022695"/>
    </source>
</evidence>
<evidence type="ECO:0000256" key="11">
    <source>
        <dbReference type="ARBA" id="ARBA00022692"/>
    </source>
</evidence>
<evidence type="ECO:0000313" key="21">
    <source>
        <dbReference type="Proteomes" id="UP000034037"/>
    </source>
</evidence>
<reference evidence="20 21" key="1">
    <citation type="submission" date="2015-04" db="EMBL/GenBank/DDBJ databases">
        <title>Complete Genome Sequence of Brevibacterium flavum ATCC 15168.</title>
        <authorList>
            <person name="Ahn J."/>
            <person name="Park G."/>
            <person name="Jeon W."/>
            <person name="Jang Y."/>
            <person name="Jang M."/>
            <person name="Lee H."/>
            <person name="Lee H."/>
        </authorList>
    </citation>
    <scope>NUCLEOTIDE SEQUENCE [LARGE SCALE GENOMIC DNA]</scope>
    <source>
        <strain evidence="20 21">ATCC 15168</strain>
    </source>
</reference>
<organism evidence="20 21">
    <name type="scientific">[Brevibacterium] flavum</name>
    <dbReference type="NCBI Taxonomy" id="92706"/>
    <lineage>
        <taxon>Bacteria</taxon>
        <taxon>Bacillati</taxon>
        <taxon>Actinomycetota</taxon>
        <taxon>Actinomycetes</taxon>
        <taxon>Mycobacteriales</taxon>
        <taxon>Corynebacteriaceae</taxon>
        <taxon>Corynebacterium</taxon>
    </lineage>
</organism>
<evidence type="ECO:0000256" key="4">
    <source>
        <dbReference type="ARBA" id="ARBA00005189"/>
    </source>
</evidence>
<evidence type="ECO:0000256" key="19">
    <source>
        <dbReference type="SAM" id="Phobius"/>
    </source>
</evidence>
<dbReference type="PROSITE" id="PS01315">
    <property type="entry name" value="CDS"/>
    <property type="match status" value="1"/>
</dbReference>
<keyword evidence="10 18" id="KW-0808">Transferase</keyword>
<evidence type="ECO:0000256" key="9">
    <source>
        <dbReference type="ARBA" id="ARBA00022516"/>
    </source>
</evidence>
<dbReference type="PANTHER" id="PTHR46382:SF1">
    <property type="entry name" value="PHOSPHATIDATE CYTIDYLYLTRANSFERASE"/>
    <property type="match status" value="1"/>
</dbReference>
<evidence type="ECO:0000256" key="1">
    <source>
        <dbReference type="ARBA" id="ARBA00001698"/>
    </source>
</evidence>
<dbReference type="EC" id="2.7.7.41" evidence="6 18"/>
<evidence type="ECO:0000256" key="15">
    <source>
        <dbReference type="ARBA" id="ARBA00023136"/>
    </source>
</evidence>
<evidence type="ECO:0000256" key="3">
    <source>
        <dbReference type="ARBA" id="ARBA00005119"/>
    </source>
</evidence>
<comment type="similarity">
    <text evidence="5 18">Belongs to the CDS family.</text>
</comment>
<keyword evidence="17" id="KW-1208">Phospholipid metabolism</keyword>
<keyword evidence="16" id="KW-0594">Phospholipid biosynthesis</keyword>
<feature type="transmembrane region" description="Helical" evidence="19">
    <location>
        <begin position="227"/>
        <end position="247"/>
    </location>
</feature>
<feature type="transmembrane region" description="Helical" evidence="19">
    <location>
        <begin position="163"/>
        <end position="188"/>
    </location>
</feature>
<dbReference type="GO" id="GO:0004605">
    <property type="term" value="F:phosphatidate cytidylyltransferase activity"/>
    <property type="evidence" value="ECO:0007669"/>
    <property type="project" value="UniProtKB-EC"/>
</dbReference>
<evidence type="ECO:0000256" key="10">
    <source>
        <dbReference type="ARBA" id="ARBA00022679"/>
    </source>
</evidence>
<dbReference type="Pfam" id="PF01148">
    <property type="entry name" value="CTP_transf_1"/>
    <property type="match status" value="1"/>
</dbReference>
<keyword evidence="14" id="KW-0443">Lipid metabolism</keyword>
<feature type="transmembrane region" description="Helical" evidence="19">
    <location>
        <begin position="200"/>
        <end position="221"/>
    </location>
</feature>
<feature type="transmembrane region" description="Helical" evidence="19">
    <location>
        <begin position="127"/>
        <end position="151"/>
    </location>
</feature>
<feature type="transmembrane region" description="Helical" evidence="19">
    <location>
        <begin position="47"/>
        <end position="65"/>
    </location>
</feature>
<dbReference type="AlphaFoldDB" id="A0A0F6SRD3"/>
<evidence type="ECO:0000313" key="20">
    <source>
        <dbReference type="EMBL" id="AKF27759.1"/>
    </source>
</evidence>
<dbReference type="EMBL" id="CP011309">
    <property type="protein sequence ID" value="AKF27759.1"/>
    <property type="molecule type" value="Genomic_DNA"/>
</dbReference>
<comment type="catalytic activity">
    <reaction evidence="1 18">
        <text>a 1,2-diacyl-sn-glycero-3-phosphate + CTP + H(+) = a CDP-1,2-diacyl-sn-glycerol + diphosphate</text>
        <dbReference type="Rhea" id="RHEA:16229"/>
        <dbReference type="ChEBI" id="CHEBI:15378"/>
        <dbReference type="ChEBI" id="CHEBI:33019"/>
        <dbReference type="ChEBI" id="CHEBI:37563"/>
        <dbReference type="ChEBI" id="CHEBI:58332"/>
        <dbReference type="ChEBI" id="CHEBI:58608"/>
        <dbReference type="EC" id="2.7.7.41"/>
    </reaction>
</comment>
<evidence type="ECO:0000256" key="17">
    <source>
        <dbReference type="ARBA" id="ARBA00023264"/>
    </source>
</evidence>
<dbReference type="GO" id="GO:0016024">
    <property type="term" value="P:CDP-diacylglycerol biosynthetic process"/>
    <property type="evidence" value="ECO:0007669"/>
    <property type="project" value="UniProtKB-UniPathway"/>
</dbReference>
<keyword evidence="13 19" id="KW-1133">Transmembrane helix</keyword>
<evidence type="ECO:0000256" key="7">
    <source>
        <dbReference type="ARBA" id="ARBA00019373"/>
    </source>
</evidence>
<feature type="transmembrane region" description="Helical" evidence="19">
    <location>
        <begin position="72"/>
        <end position="92"/>
    </location>
</feature>
<evidence type="ECO:0000256" key="14">
    <source>
        <dbReference type="ARBA" id="ARBA00023098"/>
    </source>
</evidence>
<dbReference type="HOGENOM" id="CLU_037294_0_0_11"/>
<keyword evidence="11 18" id="KW-0812">Transmembrane</keyword>
<evidence type="ECO:0000256" key="6">
    <source>
        <dbReference type="ARBA" id="ARBA00012487"/>
    </source>
</evidence>
<dbReference type="UniPathway" id="UPA00557">
    <property type="reaction ID" value="UER00614"/>
</dbReference>
<accession>A0A0F6SRD3</accession>
<proteinExistence type="inferred from homology"/>
<dbReference type="RefSeq" id="WP_003857552.1">
    <property type="nucleotide sequence ID" value="NZ_CP011309.1"/>
</dbReference>
<evidence type="ECO:0000256" key="8">
    <source>
        <dbReference type="ARBA" id="ARBA00022475"/>
    </source>
</evidence>
<feature type="transmembrane region" description="Helical" evidence="19">
    <location>
        <begin position="98"/>
        <end position="115"/>
    </location>
</feature>
<dbReference type="PATRIC" id="fig|92706.3.peg.1971"/>
<gene>
    <name evidence="20" type="ORF">YH66_09455</name>
</gene>
<dbReference type="InterPro" id="IPR000374">
    <property type="entry name" value="PC_trans"/>
</dbReference>
<comment type="pathway">
    <text evidence="4">Lipid metabolism.</text>
</comment>
<name>A0A0F6SRD3_9CORY</name>